<comment type="caution">
    <text evidence="2">The sequence shown here is derived from an EMBL/GenBank/DDBJ whole genome shotgun (WGS) entry which is preliminary data.</text>
</comment>
<feature type="domain" description="Thioredoxin" evidence="1">
    <location>
        <begin position="57"/>
        <end position="154"/>
    </location>
</feature>
<dbReference type="OrthoDB" id="283718at2"/>
<dbReference type="Proteomes" id="UP000315471">
    <property type="component" value="Unassembled WGS sequence"/>
</dbReference>
<protein>
    <submittedName>
        <fullName evidence="2">Thioredoxin</fullName>
    </submittedName>
</protein>
<proteinExistence type="predicted"/>
<dbReference type="Gene3D" id="3.40.30.10">
    <property type="entry name" value="Glutaredoxin"/>
    <property type="match status" value="1"/>
</dbReference>
<gene>
    <name evidence="2" type="ORF">Q31b_50100</name>
</gene>
<evidence type="ECO:0000313" key="3">
    <source>
        <dbReference type="Proteomes" id="UP000315471"/>
    </source>
</evidence>
<dbReference type="Pfam" id="PF00085">
    <property type="entry name" value="Thioredoxin"/>
    <property type="match status" value="1"/>
</dbReference>
<reference evidence="2 3" key="1">
    <citation type="submission" date="2019-02" db="EMBL/GenBank/DDBJ databases">
        <title>Deep-cultivation of Planctomycetes and their phenomic and genomic characterization uncovers novel biology.</title>
        <authorList>
            <person name="Wiegand S."/>
            <person name="Jogler M."/>
            <person name="Boedeker C."/>
            <person name="Pinto D."/>
            <person name="Vollmers J."/>
            <person name="Rivas-Marin E."/>
            <person name="Kohn T."/>
            <person name="Peeters S.H."/>
            <person name="Heuer A."/>
            <person name="Rast P."/>
            <person name="Oberbeckmann S."/>
            <person name="Bunk B."/>
            <person name="Jeske O."/>
            <person name="Meyerdierks A."/>
            <person name="Storesund J.E."/>
            <person name="Kallscheuer N."/>
            <person name="Luecker S."/>
            <person name="Lage O.M."/>
            <person name="Pohl T."/>
            <person name="Merkel B.J."/>
            <person name="Hornburger P."/>
            <person name="Mueller R.-W."/>
            <person name="Bruemmer F."/>
            <person name="Labrenz M."/>
            <person name="Spormann A.M."/>
            <person name="Op Den Camp H."/>
            <person name="Overmann J."/>
            <person name="Amann R."/>
            <person name="Jetten M.S.M."/>
            <person name="Mascher T."/>
            <person name="Medema M.H."/>
            <person name="Devos D.P."/>
            <person name="Kaster A.-K."/>
            <person name="Ovreas L."/>
            <person name="Rohde M."/>
            <person name="Galperin M.Y."/>
            <person name="Jogler C."/>
        </authorList>
    </citation>
    <scope>NUCLEOTIDE SEQUENCE [LARGE SCALE GENOMIC DNA]</scope>
    <source>
        <strain evidence="2 3">Q31b</strain>
    </source>
</reference>
<dbReference type="InterPro" id="IPR013766">
    <property type="entry name" value="Thioredoxin_domain"/>
</dbReference>
<dbReference type="InterPro" id="IPR036249">
    <property type="entry name" value="Thioredoxin-like_sf"/>
</dbReference>
<organism evidence="2 3">
    <name type="scientific">Novipirellula aureliae</name>
    <dbReference type="NCBI Taxonomy" id="2527966"/>
    <lineage>
        <taxon>Bacteria</taxon>
        <taxon>Pseudomonadati</taxon>
        <taxon>Planctomycetota</taxon>
        <taxon>Planctomycetia</taxon>
        <taxon>Pirellulales</taxon>
        <taxon>Pirellulaceae</taxon>
        <taxon>Novipirellula</taxon>
    </lineage>
</organism>
<name>A0A5C6DJ27_9BACT</name>
<keyword evidence="3" id="KW-1185">Reference proteome</keyword>
<dbReference type="AlphaFoldDB" id="A0A5C6DJ27"/>
<accession>A0A5C6DJ27</accession>
<dbReference type="SUPFAM" id="SSF52833">
    <property type="entry name" value="Thioredoxin-like"/>
    <property type="match status" value="1"/>
</dbReference>
<evidence type="ECO:0000259" key="1">
    <source>
        <dbReference type="Pfam" id="PF00085"/>
    </source>
</evidence>
<dbReference type="EMBL" id="SJPY01000008">
    <property type="protein sequence ID" value="TWU36728.1"/>
    <property type="molecule type" value="Genomic_DNA"/>
</dbReference>
<sequence>MTSLYACLSSVLAASEPSVLTLRIFRACRLTRVVRRRPNRNRMQPFCPKHWHPSTRAMTMETLDHELSGNHLSVVHFWATWNNIDKAMDADLAAIRVGFDQEITFLCMDTDRKEAWDFIRACRVLNLPALGFFRGRSHVDTLVGLRERDVLTRKFRDWINQQKMNGEPDDARESPN</sequence>
<evidence type="ECO:0000313" key="2">
    <source>
        <dbReference type="EMBL" id="TWU36728.1"/>
    </source>
</evidence>
<dbReference type="CDD" id="cd02947">
    <property type="entry name" value="TRX_family"/>
    <property type="match status" value="1"/>
</dbReference>